<dbReference type="GO" id="GO:0016853">
    <property type="term" value="F:isomerase activity"/>
    <property type="evidence" value="ECO:0007669"/>
    <property type="project" value="UniProtKB-KW"/>
</dbReference>
<reference evidence="2 3" key="1">
    <citation type="submission" date="2020-07" db="EMBL/GenBank/DDBJ databases">
        <authorList>
            <person name="Feng X."/>
        </authorList>
    </citation>
    <scope>NUCLEOTIDE SEQUENCE [LARGE SCALE GENOMIC DNA]</scope>
    <source>
        <strain evidence="2 3">JCM31066</strain>
    </source>
</reference>
<keyword evidence="3" id="KW-1185">Reference proteome</keyword>
<dbReference type="Gene3D" id="3.20.20.150">
    <property type="entry name" value="Divalent-metal-dependent TIM barrel enzymes"/>
    <property type="match status" value="1"/>
</dbReference>
<dbReference type="RefSeq" id="WP_185676558.1">
    <property type="nucleotide sequence ID" value="NZ_JACHVB010000044.1"/>
</dbReference>
<name>A0A842HG03_9BACT</name>
<feature type="domain" description="Xylose isomerase-like TIM barrel" evidence="1">
    <location>
        <begin position="26"/>
        <end position="235"/>
    </location>
</feature>
<proteinExistence type="predicted"/>
<dbReference type="AlphaFoldDB" id="A0A842HG03"/>
<dbReference type="EMBL" id="JACHVB010000044">
    <property type="protein sequence ID" value="MBC2595605.1"/>
    <property type="molecule type" value="Genomic_DNA"/>
</dbReference>
<comment type="caution">
    <text evidence="2">The sequence shown here is derived from an EMBL/GenBank/DDBJ whole genome shotgun (WGS) entry which is preliminary data.</text>
</comment>
<accession>A0A842HG03</accession>
<evidence type="ECO:0000259" key="1">
    <source>
        <dbReference type="Pfam" id="PF01261"/>
    </source>
</evidence>
<dbReference type="PANTHER" id="PTHR12110:SF41">
    <property type="entry name" value="INOSOSE DEHYDRATASE"/>
    <property type="match status" value="1"/>
</dbReference>
<dbReference type="SUPFAM" id="SSF51658">
    <property type="entry name" value="Xylose isomerase-like"/>
    <property type="match status" value="1"/>
</dbReference>
<dbReference type="InterPro" id="IPR013022">
    <property type="entry name" value="Xyl_isomerase-like_TIM-brl"/>
</dbReference>
<dbReference type="Proteomes" id="UP000546464">
    <property type="component" value="Unassembled WGS sequence"/>
</dbReference>
<dbReference type="InterPro" id="IPR050312">
    <property type="entry name" value="IolE/XylAMocC-like"/>
</dbReference>
<keyword evidence="2" id="KW-0413">Isomerase</keyword>
<dbReference type="InterPro" id="IPR036237">
    <property type="entry name" value="Xyl_isomerase-like_sf"/>
</dbReference>
<organism evidence="2 3">
    <name type="scientific">Ruficoccus amylovorans</name>
    <dbReference type="NCBI Taxonomy" id="1804625"/>
    <lineage>
        <taxon>Bacteria</taxon>
        <taxon>Pseudomonadati</taxon>
        <taxon>Verrucomicrobiota</taxon>
        <taxon>Opitutia</taxon>
        <taxon>Puniceicoccales</taxon>
        <taxon>Cerasicoccaceae</taxon>
        <taxon>Ruficoccus</taxon>
    </lineage>
</organism>
<gene>
    <name evidence="2" type="ORF">H5P28_15160</name>
</gene>
<protein>
    <submittedName>
        <fullName evidence="2">Sugar phosphate isomerase/epimerase</fullName>
    </submittedName>
</protein>
<evidence type="ECO:0000313" key="2">
    <source>
        <dbReference type="EMBL" id="MBC2595605.1"/>
    </source>
</evidence>
<evidence type="ECO:0000313" key="3">
    <source>
        <dbReference type="Proteomes" id="UP000546464"/>
    </source>
</evidence>
<dbReference type="PANTHER" id="PTHR12110">
    <property type="entry name" value="HYDROXYPYRUVATE ISOMERASE"/>
    <property type="match status" value="1"/>
</dbReference>
<dbReference type="Pfam" id="PF01261">
    <property type="entry name" value="AP_endonuc_2"/>
    <property type="match status" value="1"/>
</dbReference>
<sequence>MSQAIQLGVQSYCFRNFKDNADVASKVKEIGLDRVEVCAIHANFHDLEGWKNVVKTYEDAGVKIVSIGVETLHGDPAERDLFECVKLAGAKHISVHFKVESYVRAIAQTRQLAREYGVKVGIHCHGGYMFGGQPDVLDHLIGLGAPEIGLCMDTAWCMQIGPKLGQPIEWLKRYAGHLTGIHFKDFVFEKNGQWKDTVVGQGNLDLPAYAKTVTDSGFGGMAVIEYEADPQNPVPALKNCVEQMKKVL</sequence>